<proteinExistence type="predicted"/>
<evidence type="ECO:0000313" key="3">
    <source>
        <dbReference type="Proteomes" id="UP000320216"/>
    </source>
</evidence>
<sequence>MAVGGRTAFIIGGTGQIGTATARHLAEHGWSVLIAHRGAHEGDPSLVELDVTSLRLDRDDTESLLPLLDGHDLVLDTVAYEPRHAEQLAQLAGRVGSLVVISSGAVYEDAAGRTLDTATDDESFPQLPYPVDETQQTVTEGTPTYGVLKAQLERALLEADGLPVSILRPGAVHGPFSEALREWYFIKRVRDRRERVVLAYDGISRFSPTSTASIAELTRLCGESPDRRVLNVADDDVTVTDIANAVMDAMGHHIEIVPVPGPPVDGIGSTPWSTPHPLVLGTARARTELGFEPPQPYRESVRGDIDWIVDVIDGAKRQQKTWQTLFPRLVRRYGADAWFDYAAEDAFLDTHPDRPES</sequence>
<reference evidence="2 3" key="1">
    <citation type="submission" date="2019-07" db="EMBL/GenBank/DDBJ databases">
        <title>Full genome sequence of Humibacter sp. WJ7-1.</title>
        <authorList>
            <person name="Im W.-T."/>
        </authorList>
    </citation>
    <scope>NUCLEOTIDE SEQUENCE [LARGE SCALE GENOMIC DNA]</scope>
    <source>
        <strain evidence="2 3">WJ7-1</strain>
    </source>
</reference>
<gene>
    <name evidence="2" type="ORF">FPZ11_13275</name>
</gene>
<dbReference type="InterPro" id="IPR001509">
    <property type="entry name" value="Epimerase_deHydtase"/>
</dbReference>
<dbReference type="KEGG" id="huw:FPZ11_13275"/>
<dbReference type="GO" id="GO:0005737">
    <property type="term" value="C:cytoplasm"/>
    <property type="evidence" value="ECO:0007669"/>
    <property type="project" value="TreeGrafter"/>
</dbReference>
<dbReference type="OrthoDB" id="4820988at2"/>
<dbReference type="PANTHER" id="PTHR48079:SF6">
    <property type="entry name" value="NAD(P)-BINDING DOMAIN-CONTAINING PROTEIN-RELATED"/>
    <property type="match status" value="1"/>
</dbReference>
<accession>A0A5B8M654</accession>
<dbReference type="AlphaFoldDB" id="A0A5B8M654"/>
<name>A0A5B8M654_9MICO</name>
<organism evidence="2 3">
    <name type="scientific">Humibacter ginsenosidimutans</name>
    <dbReference type="NCBI Taxonomy" id="2599293"/>
    <lineage>
        <taxon>Bacteria</taxon>
        <taxon>Bacillati</taxon>
        <taxon>Actinomycetota</taxon>
        <taxon>Actinomycetes</taxon>
        <taxon>Micrococcales</taxon>
        <taxon>Microbacteriaceae</taxon>
        <taxon>Humibacter</taxon>
    </lineage>
</organism>
<dbReference type="Proteomes" id="UP000320216">
    <property type="component" value="Chromosome"/>
</dbReference>
<dbReference type="InterPro" id="IPR051783">
    <property type="entry name" value="NAD(P)-dependent_oxidoreduct"/>
</dbReference>
<protein>
    <submittedName>
        <fullName evidence="2">NAD-dependent epimerase/dehydratase family protein</fullName>
    </submittedName>
</protein>
<evidence type="ECO:0000259" key="1">
    <source>
        <dbReference type="Pfam" id="PF01370"/>
    </source>
</evidence>
<dbReference type="RefSeq" id="WP_146321633.1">
    <property type="nucleotide sequence ID" value="NZ_CP042305.1"/>
</dbReference>
<evidence type="ECO:0000313" key="2">
    <source>
        <dbReference type="EMBL" id="QDZ15599.1"/>
    </source>
</evidence>
<dbReference type="GO" id="GO:0004029">
    <property type="term" value="F:aldehyde dehydrogenase (NAD+) activity"/>
    <property type="evidence" value="ECO:0007669"/>
    <property type="project" value="TreeGrafter"/>
</dbReference>
<dbReference type="Pfam" id="PF01370">
    <property type="entry name" value="Epimerase"/>
    <property type="match status" value="1"/>
</dbReference>
<keyword evidence="3" id="KW-1185">Reference proteome</keyword>
<dbReference type="EMBL" id="CP042305">
    <property type="protein sequence ID" value="QDZ15599.1"/>
    <property type="molecule type" value="Genomic_DNA"/>
</dbReference>
<dbReference type="PANTHER" id="PTHR48079">
    <property type="entry name" value="PROTEIN YEEZ"/>
    <property type="match status" value="1"/>
</dbReference>
<dbReference type="Gene3D" id="3.40.50.720">
    <property type="entry name" value="NAD(P)-binding Rossmann-like Domain"/>
    <property type="match status" value="1"/>
</dbReference>
<feature type="domain" description="NAD-dependent epimerase/dehydratase" evidence="1">
    <location>
        <begin position="9"/>
        <end position="191"/>
    </location>
</feature>
<dbReference type="SUPFAM" id="SSF51735">
    <property type="entry name" value="NAD(P)-binding Rossmann-fold domains"/>
    <property type="match status" value="1"/>
</dbReference>
<dbReference type="InterPro" id="IPR036291">
    <property type="entry name" value="NAD(P)-bd_dom_sf"/>
</dbReference>